<evidence type="ECO:0008006" key="3">
    <source>
        <dbReference type="Google" id="ProtNLM"/>
    </source>
</evidence>
<keyword evidence="2" id="KW-1185">Reference proteome</keyword>
<dbReference type="Proteomes" id="UP001594351">
    <property type="component" value="Unassembled WGS sequence"/>
</dbReference>
<evidence type="ECO:0000313" key="1">
    <source>
        <dbReference type="EMBL" id="MFC1851694.1"/>
    </source>
</evidence>
<proteinExistence type="predicted"/>
<evidence type="ECO:0000313" key="2">
    <source>
        <dbReference type="Proteomes" id="UP001594351"/>
    </source>
</evidence>
<dbReference type="EMBL" id="JBHPBY010000216">
    <property type="protein sequence ID" value="MFC1851694.1"/>
    <property type="molecule type" value="Genomic_DNA"/>
</dbReference>
<reference evidence="1 2" key="1">
    <citation type="submission" date="2024-09" db="EMBL/GenBank/DDBJ databases">
        <title>Laminarin stimulates single cell rates of sulfate reduction while oxygen inhibits transcriptomic activity in coastal marine sediment.</title>
        <authorList>
            <person name="Lindsay M."/>
            <person name="Orcutt B."/>
            <person name="Emerson D."/>
            <person name="Stepanauskas R."/>
            <person name="D'Angelo T."/>
        </authorList>
    </citation>
    <scope>NUCLEOTIDE SEQUENCE [LARGE SCALE GENOMIC DNA]</scope>
    <source>
        <strain evidence="1">SAG AM-311-K15</strain>
    </source>
</reference>
<organism evidence="1 2">
    <name type="scientific">candidate division CSSED10-310 bacterium</name>
    <dbReference type="NCBI Taxonomy" id="2855610"/>
    <lineage>
        <taxon>Bacteria</taxon>
        <taxon>Bacteria division CSSED10-310</taxon>
    </lineage>
</organism>
<comment type="caution">
    <text evidence="1">The sequence shown here is derived from an EMBL/GenBank/DDBJ whole genome shotgun (WGS) entry which is preliminary data.</text>
</comment>
<accession>A0ABV6YZR2</accession>
<name>A0ABV6YZR2_UNCC1</name>
<sequence length="176" mass="20055">MKYGHLKGHVYCRYAKTPPIINSSLAYEYGIKTLMGIKLKHGFELEVGKNVKVRMILDNRTSRITCHATIDWVDKDEQTREYKIGLGSLSLSEDEFKVLLDNYTEESLEEMDFGDTVRLETAQTAPVTVGEGSRDIKRDKAITLPVTLIDQIDDQRGETSFSDFVVKILKDYLTAR</sequence>
<protein>
    <recommendedName>
        <fullName evidence="3">PilZ domain-containing protein</fullName>
    </recommendedName>
</protein>
<gene>
    <name evidence="1" type="ORF">ACFL27_16005</name>
</gene>